<dbReference type="InterPro" id="IPR047729">
    <property type="entry name" value="Sce7726-like"/>
</dbReference>
<dbReference type="NCBIfam" id="NF033832">
    <property type="entry name" value="sce7726_fam"/>
    <property type="match status" value="1"/>
</dbReference>
<accession>A0A0F9DTK6</accession>
<dbReference type="EMBL" id="LAZR01030285">
    <property type="protein sequence ID" value="KKL57086.1"/>
    <property type="molecule type" value="Genomic_DNA"/>
</dbReference>
<evidence type="ECO:0008006" key="2">
    <source>
        <dbReference type="Google" id="ProtNLM"/>
    </source>
</evidence>
<comment type="caution">
    <text evidence="1">The sequence shown here is derived from an EMBL/GenBank/DDBJ whole genome shotgun (WGS) entry which is preliminary data.</text>
</comment>
<dbReference type="AlphaFoldDB" id="A0A0F9DTK6"/>
<protein>
    <recommendedName>
        <fullName evidence="2">Sce7726 family protein</fullName>
    </recommendedName>
</protein>
<sequence length="236" mass="27287">MNNNRFLEPDIKIAIINKLRDGGDLGDHSLVINEFTIDYFARRVDLVVLIRGKLIAFEVKSESDNLSRLDGQLKKYSEYFDKVIVVAAKKHIEKVKNTAQDNVGIWEFSDNKFKIHRRGKLNFIRNYEKLSQLMTLEDFRKLVSGSKNNIFSREDLLCKANKLPISKFRVATHESLYKRFCMTSALFFKKIGSEQAEVNDLTALSRYTAPPIKIKSEKPISWLIKNNDPLITKLLT</sequence>
<name>A0A0F9DTK6_9ZZZZ</name>
<evidence type="ECO:0000313" key="1">
    <source>
        <dbReference type="EMBL" id="KKL57086.1"/>
    </source>
</evidence>
<organism evidence="1">
    <name type="scientific">marine sediment metagenome</name>
    <dbReference type="NCBI Taxonomy" id="412755"/>
    <lineage>
        <taxon>unclassified sequences</taxon>
        <taxon>metagenomes</taxon>
        <taxon>ecological metagenomes</taxon>
    </lineage>
</organism>
<reference evidence="1" key="1">
    <citation type="journal article" date="2015" name="Nature">
        <title>Complex archaea that bridge the gap between prokaryotes and eukaryotes.</title>
        <authorList>
            <person name="Spang A."/>
            <person name="Saw J.H."/>
            <person name="Jorgensen S.L."/>
            <person name="Zaremba-Niedzwiedzka K."/>
            <person name="Martijn J."/>
            <person name="Lind A.E."/>
            <person name="van Eijk R."/>
            <person name="Schleper C."/>
            <person name="Guy L."/>
            <person name="Ettema T.J."/>
        </authorList>
    </citation>
    <scope>NUCLEOTIDE SEQUENCE</scope>
</reference>
<gene>
    <name evidence="1" type="ORF">LCGC14_2238930</name>
</gene>
<proteinExistence type="predicted"/>